<dbReference type="KEGG" id="ani:ANIA_01329"/>
<dbReference type="EMBL" id="BN001308">
    <property type="protein sequence ID" value="CBF87706.1"/>
    <property type="molecule type" value="Genomic_DNA"/>
</dbReference>
<dbReference type="InParanoid" id="Q5BDQ1"/>
<evidence type="ECO:0000256" key="1">
    <source>
        <dbReference type="ARBA" id="ARBA00005466"/>
    </source>
</evidence>
<dbReference type="eggNOG" id="KOG1231">
    <property type="taxonomic scope" value="Eukaryota"/>
</dbReference>
<dbReference type="GO" id="GO:0016491">
    <property type="term" value="F:oxidoreductase activity"/>
    <property type="evidence" value="ECO:0007669"/>
    <property type="project" value="UniProtKB-KW"/>
</dbReference>
<evidence type="ECO:0000313" key="7">
    <source>
        <dbReference type="Proteomes" id="UP000000560"/>
    </source>
</evidence>
<dbReference type="HOGENOM" id="CLU_018354_1_1_1"/>
<comment type="similarity">
    <text evidence="1">Belongs to the oxygen-dependent FAD-linked oxidoreductase family.</text>
</comment>
<dbReference type="OMA" id="GISHYAP"/>
<dbReference type="OrthoDB" id="2151789at2759"/>
<keyword evidence="4" id="KW-0560">Oxidoreductase</keyword>
<keyword evidence="3" id="KW-0274">FAD</keyword>
<evidence type="ECO:0000256" key="4">
    <source>
        <dbReference type="ARBA" id="ARBA00023002"/>
    </source>
</evidence>
<evidence type="ECO:0000313" key="6">
    <source>
        <dbReference type="EMBL" id="CBF87706.1"/>
    </source>
</evidence>
<sequence>MKVCPYKALSVLESLGLNALSYKTCPATASVSACCTALQSTSLKTSVHDPSSPAYHISQANYWRVDNTQFYPSCIVQPRSASDLSTALSVLVSTNDNTPQCRFAIRAGGHSTLVGGTNVEYGVTIDLSVLNRTVYDEEKRIASIEPGARWKDVYGALAKYGVGVAGGRGGTVGVGGFLVGGGNSHHSALFGFACDSVVNFEIVLPNGTLTTANSTHNPRLFRALKGGSGNFGIVTRFDMETFPQPRNSIWGGIVTYEHDETNVNAQIKALIDFTANVKNDPYASLIPLYTYISTMDRPVIVNSLVYTKPYADPYPDAFKPFYLLSNISDTTRQTDLEGLVGELEPESGLHSNFFTVTFANDAAILKKAVEIQERLIRQVRKIAKSSEWNIKSLYQPLPVDLLWLTWDHIDDTALFDWVGETFMSELDDFARSVGGEYPYVYLNYAAESQNPLRSYGEENLEFLKAVAKEYDPHGIFQTQLHGGFKVTLA</sequence>
<accession>C8VS51</accession>
<dbReference type="PROSITE" id="PS51257">
    <property type="entry name" value="PROKAR_LIPOPROTEIN"/>
    <property type="match status" value="1"/>
</dbReference>
<dbReference type="Pfam" id="PF01565">
    <property type="entry name" value="FAD_binding_4"/>
    <property type="match status" value="1"/>
</dbReference>
<evidence type="ECO:0000256" key="3">
    <source>
        <dbReference type="ARBA" id="ARBA00022827"/>
    </source>
</evidence>
<dbReference type="InterPro" id="IPR050416">
    <property type="entry name" value="FAD-linked_Oxidoreductase"/>
</dbReference>
<dbReference type="Proteomes" id="UP000000560">
    <property type="component" value="Chromosome VIII"/>
</dbReference>
<dbReference type="InterPro" id="IPR036318">
    <property type="entry name" value="FAD-bd_PCMH-like_sf"/>
</dbReference>
<dbReference type="InterPro" id="IPR016169">
    <property type="entry name" value="FAD-bd_PCMH_sub2"/>
</dbReference>
<dbReference type="RefSeq" id="XP_658933.1">
    <property type="nucleotide sequence ID" value="XM_653841.1"/>
</dbReference>
<protein>
    <recommendedName>
        <fullName evidence="5">FAD-binding PCMH-type domain-containing protein</fullName>
    </recommendedName>
</protein>
<dbReference type="PROSITE" id="PS51387">
    <property type="entry name" value="FAD_PCMH"/>
    <property type="match status" value="1"/>
</dbReference>
<keyword evidence="7" id="KW-1185">Reference proteome</keyword>
<gene>
    <name evidence="6" type="ORF">ANIA_01329</name>
</gene>
<dbReference type="Gene3D" id="3.30.465.10">
    <property type="match status" value="1"/>
</dbReference>
<dbReference type="AlphaFoldDB" id="Q5BDQ1"/>
<dbReference type="InterPro" id="IPR006094">
    <property type="entry name" value="Oxid_FAD_bind_N"/>
</dbReference>
<reference evidence="7" key="1">
    <citation type="journal article" date="2005" name="Nature">
        <title>Sequencing of Aspergillus nidulans and comparative analysis with A. fumigatus and A. oryzae.</title>
        <authorList>
            <person name="Galagan J.E."/>
            <person name="Calvo S.E."/>
            <person name="Cuomo C."/>
            <person name="Ma L.J."/>
            <person name="Wortman J.R."/>
            <person name="Batzoglou S."/>
            <person name="Lee S.I."/>
            <person name="Basturkmen M."/>
            <person name="Spevak C.C."/>
            <person name="Clutterbuck J."/>
            <person name="Kapitonov V."/>
            <person name="Jurka J."/>
            <person name="Scazzocchio C."/>
            <person name="Farman M."/>
            <person name="Butler J."/>
            <person name="Purcell S."/>
            <person name="Harris S."/>
            <person name="Braus G.H."/>
            <person name="Draht O."/>
            <person name="Busch S."/>
            <person name="D'Enfert C."/>
            <person name="Bouchier C."/>
            <person name="Goldman G.H."/>
            <person name="Bell-Pedersen D."/>
            <person name="Griffiths-Jones S."/>
            <person name="Doonan J.H."/>
            <person name="Yu J."/>
            <person name="Vienken K."/>
            <person name="Pain A."/>
            <person name="Freitag M."/>
            <person name="Selker E.U."/>
            <person name="Archer D.B."/>
            <person name="Penalva M.A."/>
            <person name="Oakley B.R."/>
            <person name="Momany M."/>
            <person name="Tanaka T."/>
            <person name="Kumagai T."/>
            <person name="Asai K."/>
            <person name="Machida M."/>
            <person name="Nierman W.C."/>
            <person name="Denning D.W."/>
            <person name="Caddick M."/>
            <person name="Hynes M."/>
            <person name="Paoletti M."/>
            <person name="Fischer R."/>
            <person name="Miller B."/>
            <person name="Dyer P."/>
            <person name="Sachs M.S."/>
            <person name="Osmani S.A."/>
            <person name="Birren B.W."/>
        </authorList>
    </citation>
    <scope>NUCLEOTIDE SEQUENCE [LARGE SCALE GENOMIC DNA]</scope>
    <source>
        <strain evidence="7">FGSC A4 / ATCC 38163 / CBS 112.46 / NRRL 194 / M139</strain>
    </source>
</reference>
<name>Q5BDQ1_EMENI</name>
<dbReference type="InterPro" id="IPR016166">
    <property type="entry name" value="FAD-bd_PCMH"/>
</dbReference>
<proteinExistence type="inferred from homology"/>
<evidence type="ECO:0000256" key="2">
    <source>
        <dbReference type="ARBA" id="ARBA00022630"/>
    </source>
</evidence>
<dbReference type="GO" id="GO:0005576">
    <property type="term" value="C:extracellular region"/>
    <property type="evidence" value="ECO:0000318"/>
    <property type="project" value="GO_Central"/>
</dbReference>
<keyword evidence="2" id="KW-0285">Flavoprotein</keyword>
<dbReference type="PANTHER" id="PTHR42973">
    <property type="entry name" value="BINDING OXIDOREDUCTASE, PUTATIVE (AFU_ORTHOLOGUE AFUA_1G17690)-RELATED"/>
    <property type="match status" value="1"/>
</dbReference>
<dbReference type="GO" id="GO:0071949">
    <property type="term" value="F:FAD binding"/>
    <property type="evidence" value="ECO:0007669"/>
    <property type="project" value="InterPro"/>
</dbReference>
<dbReference type="SUPFAM" id="SSF56176">
    <property type="entry name" value="FAD-binding/transporter-associated domain-like"/>
    <property type="match status" value="1"/>
</dbReference>
<accession>Q5BDQ1</accession>
<organism evidence="6 7">
    <name type="scientific">Emericella nidulans (strain FGSC A4 / ATCC 38163 / CBS 112.46 / NRRL 194 / M139)</name>
    <name type="common">Aspergillus nidulans</name>
    <dbReference type="NCBI Taxonomy" id="227321"/>
    <lineage>
        <taxon>Eukaryota</taxon>
        <taxon>Fungi</taxon>
        <taxon>Dikarya</taxon>
        <taxon>Ascomycota</taxon>
        <taxon>Pezizomycotina</taxon>
        <taxon>Eurotiomycetes</taxon>
        <taxon>Eurotiomycetidae</taxon>
        <taxon>Eurotiales</taxon>
        <taxon>Aspergillaceae</taxon>
        <taxon>Aspergillus</taxon>
        <taxon>Aspergillus subgen. Nidulantes</taxon>
    </lineage>
</organism>
<dbReference type="GeneID" id="2877109"/>
<feature type="domain" description="FAD-binding PCMH-type" evidence="5">
    <location>
        <begin position="68"/>
        <end position="244"/>
    </location>
</feature>
<evidence type="ECO:0000259" key="5">
    <source>
        <dbReference type="PROSITE" id="PS51387"/>
    </source>
</evidence>
<reference evidence="7" key="2">
    <citation type="journal article" date="2009" name="Fungal Genet. Biol.">
        <title>The 2008 update of the Aspergillus nidulans genome annotation: a community effort.</title>
        <authorList>
            <person name="Wortman J.R."/>
            <person name="Gilsenan J.M."/>
            <person name="Joardar V."/>
            <person name="Deegan J."/>
            <person name="Clutterbuck J."/>
            <person name="Andersen M.R."/>
            <person name="Archer D."/>
            <person name="Bencina M."/>
            <person name="Braus G."/>
            <person name="Coutinho P."/>
            <person name="von Dohren H."/>
            <person name="Doonan J."/>
            <person name="Driessen A.J."/>
            <person name="Durek P."/>
            <person name="Espeso E."/>
            <person name="Fekete E."/>
            <person name="Flipphi M."/>
            <person name="Estrada C.G."/>
            <person name="Geysens S."/>
            <person name="Goldman G."/>
            <person name="de Groot P.W."/>
            <person name="Hansen K."/>
            <person name="Harris S.D."/>
            <person name="Heinekamp T."/>
            <person name="Helmstaedt K."/>
            <person name="Henrissat B."/>
            <person name="Hofmann G."/>
            <person name="Homan T."/>
            <person name="Horio T."/>
            <person name="Horiuchi H."/>
            <person name="James S."/>
            <person name="Jones M."/>
            <person name="Karaffa L."/>
            <person name="Karanyi Z."/>
            <person name="Kato M."/>
            <person name="Keller N."/>
            <person name="Kelly D.E."/>
            <person name="Kiel J.A."/>
            <person name="Kim J.M."/>
            <person name="van der Klei I.J."/>
            <person name="Klis F.M."/>
            <person name="Kovalchuk A."/>
            <person name="Krasevec N."/>
            <person name="Kubicek C.P."/>
            <person name="Liu B."/>
            <person name="Maccabe A."/>
            <person name="Meyer V."/>
            <person name="Mirabito P."/>
            <person name="Miskei M."/>
            <person name="Mos M."/>
            <person name="Mullins J."/>
            <person name="Nelson D.R."/>
            <person name="Nielsen J."/>
            <person name="Oakley B.R."/>
            <person name="Osmani S.A."/>
            <person name="Pakula T."/>
            <person name="Paszewski A."/>
            <person name="Paulsen I."/>
            <person name="Pilsyk S."/>
            <person name="Pocsi I."/>
            <person name="Punt P.J."/>
            <person name="Ram A.F."/>
            <person name="Ren Q."/>
            <person name="Robellet X."/>
            <person name="Robson G."/>
            <person name="Seiboth B."/>
            <person name="van Solingen P."/>
            <person name="Specht T."/>
            <person name="Sun J."/>
            <person name="Taheri-Talesh N."/>
            <person name="Takeshita N."/>
            <person name="Ussery D."/>
            <person name="vanKuyk P.A."/>
            <person name="Visser H."/>
            <person name="van de Vondervoort P.J."/>
            <person name="de Vries R.P."/>
            <person name="Walton J."/>
            <person name="Xiang X."/>
            <person name="Xiong Y."/>
            <person name="Zeng A.P."/>
            <person name="Brandt B.W."/>
            <person name="Cornell M.J."/>
            <person name="van den Hondel C.A."/>
            <person name="Visser J."/>
            <person name="Oliver S.G."/>
            <person name="Turner G."/>
        </authorList>
    </citation>
    <scope>GENOME REANNOTATION</scope>
    <source>
        <strain evidence="7">FGSC A4 / ATCC 38163 / CBS 112.46 / NRRL 194 / M139</strain>
    </source>
</reference>
<dbReference type="PANTHER" id="PTHR42973:SF53">
    <property type="entry name" value="FAD-BINDING PCMH-TYPE DOMAIN-CONTAINING PROTEIN-RELATED"/>
    <property type="match status" value="1"/>
</dbReference>